<gene>
    <name evidence="3" type="ORF">BN2476_850033</name>
</gene>
<protein>
    <submittedName>
        <fullName evidence="3">Phage-encoded peptidoglycan binding protein</fullName>
    </submittedName>
</protein>
<organism evidence="3 4">
    <name type="scientific">Paraburkholderia piptadeniae</name>
    <dbReference type="NCBI Taxonomy" id="1701573"/>
    <lineage>
        <taxon>Bacteria</taxon>
        <taxon>Pseudomonadati</taxon>
        <taxon>Pseudomonadota</taxon>
        <taxon>Betaproteobacteria</taxon>
        <taxon>Burkholderiales</taxon>
        <taxon>Burkholderiaceae</taxon>
        <taxon>Paraburkholderia</taxon>
    </lineage>
</organism>
<evidence type="ECO:0000259" key="2">
    <source>
        <dbReference type="Pfam" id="PF11860"/>
    </source>
</evidence>
<name>A0A1N7STE0_9BURK</name>
<evidence type="ECO:0000313" key="4">
    <source>
        <dbReference type="Proteomes" id="UP000195569"/>
    </source>
</evidence>
<feature type="region of interest" description="Disordered" evidence="1">
    <location>
        <begin position="51"/>
        <end position="76"/>
    </location>
</feature>
<feature type="compositionally biased region" description="Low complexity" evidence="1">
    <location>
        <begin position="55"/>
        <end position="76"/>
    </location>
</feature>
<comment type="caution">
    <text evidence="3">The sequence shown here is derived from an EMBL/GenBank/DDBJ whole genome shotgun (WGS) entry which is preliminary data.</text>
</comment>
<accession>A0A1N7STE0</accession>
<dbReference type="Pfam" id="PF11860">
    <property type="entry name" value="Muramidase"/>
    <property type="match status" value="1"/>
</dbReference>
<sequence length="468" mass="51496">MAHHHSSSQPAPKAPSNPYVQATIVFRDVLQMPIEGLSVQIKAGAGAQPAPAWITGPDSDTDSAATSGAAAAPGPASVAMAASGPNASMPPMVANDIQVTTDRDGYAATIHNAARNQPIDVLVKNRRGEYVWKATVIPKKDICAFTVNSPEYHLEATTKLTPKDEFEQDLNLPVLKQGEVMTIERLVREFGPYIGWSQKVTEQGKVKKDFPTRHKETATDEKTKKQKTTITIEHHYKIVDTGKPHTVTLNVLGSRLNYPKPETFTEAQFTDMATHLGVEVAAIKAIVQQESQGHPFLENGLPPILYERRHFFDLAVAKRDGKHGSRQNIKNKKPPTNPYPEHPDLCFKGPDNYGAGGLHQYEKLARAAALDFEIALKACSWGGFQILGEYYASCGCATVFEFVNTFLSGTDGQAKIFISFMKNVKPRAVAGLKEHDWEKVAASYNGASWRKQNPDYASNLGKYYDQYK</sequence>
<keyword evidence="4" id="KW-1185">Reference proteome</keyword>
<feature type="domain" description="N-acetylmuramidase" evidence="2">
    <location>
        <begin position="279"/>
        <end position="468"/>
    </location>
</feature>
<evidence type="ECO:0000313" key="3">
    <source>
        <dbReference type="EMBL" id="SIT50600.1"/>
    </source>
</evidence>
<proteinExistence type="predicted"/>
<dbReference type="EMBL" id="CYGY02000085">
    <property type="protein sequence ID" value="SIT50600.1"/>
    <property type="molecule type" value="Genomic_DNA"/>
</dbReference>
<dbReference type="AlphaFoldDB" id="A0A1N7STE0"/>
<dbReference type="Proteomes" id="UP000195569">
    <property type="component" value="Unassembled WGS sequence"/>
</dbReference>
<dbReference type="RefSeq" id="WP_087739279.1">
    <property type="nucleotide sequence ID" value="NZ_CYGY02000085.1"/>
</dbReference>
<evidence type="ECO:0000256" key="1">
    <source>
        <dbReference type="SAM" id="MobiDB-lite"/>
    </source>
</evidence>
<dbReference type="OrthoDB" id="1523598at2"/>
<reference evidence="3" key="1">
    <citation type="submission" date="2016-12" db="EMBL/GenBank/DDBJ databases">
        <authorList>
            <person name="Moulin L."/>
        </authorList>
    </citation>
    <scope>NUCLEOTIDE SEQUENCE [LARGE SCALE GENOMIC DNA]</scope>
    <source>
        <strain evidence="3">STM 7183</strain>
    </source>
</reference>
<dbReference type="InterPro" id="IPR024408">
    <property type="entry name" value="Muramidase"/>
</dbReference>